<accession>A0A1G2R2F0</accession>
<sequence>MAKIKYQTPSGMHDILSEDYAYYEKVYEIVNDIARFYGFGRIQTPVLEDAALFEKSTGATTDIVEKQMFTLKTKGGDELALRPEFTPGIARAYVQHGMLNMPQPVKLYTYGPLFRYEHPQAGRFRQFHQVDFEVFGEESPAIDAEIIQIFYAILKELKFSHLIIEVNSIGDSQCRPYYKKLLANYLRPRANSLCADCRRRMRQNPLRMLDCKEEKCQRIKAQAPQIIDHLCDSCKAHFKSLLEFLDEADLPYHLDPYLVRGLDYYTKTVFEIFSDRTVQVVDEQGEIVQRSALVGGGRYDNLLKILGGKEIAASGAAAGVERIMAIMKDRGTLAMEEAKPRVFLAQLGDLPKKKSLKILEEFRRAKISVAESLGRDSLRTQLGRADKLGAEYTIILGQKEVLENAVVVRKMETGEQETVKMENLVDELKKRLKR</sequence>
<keyword evidence="4 8" id="KW-0067">ATP-binding</keyword>
<comment type="subunit">
    <text evidence="8">Homodimer.</text>
</comment>
<dbReference type="GO" id="GO:0004821">
    <property type="term" value="F:histidine-tRNA ligase activity"/>
    <property type="evidence" value="ECO:0007669"/>
    <property type="project" value="UniProtKB-UniRule"/>
</dbReference>
<reference evidence="11 12" key="1">
    <citation type="journal article" date="2016" name="Nat. Commun.">
        <title>Thousands of microbial genomes shed light on interconnected biogeochemical processes in an aquifer system.</title>
        <authorList>
            <person name="Anantharaman K."/>
            <person name="Brown C.T."/>
            <person name="Hug L.A."/>
            <person name="Sharon I."/>
            <person name="Castelle C.J."/>
            <person name="Probst A.J."/>
            <person name="Thomas B.C."/>
            <person name="Singh A."/>
            <person name="Wilkins M.J."/>
            <person name="Karaoz U."/>
            <person name="Brodie E.L."/>
            <person name="Williams K.H."/>
            <person name="Hubbard S.S."/>
            <person name="Banfield J.F."/>
        </authorList>
    </citation>
    <scope>NUCLEOTIDE SEQUENCE [LARGE SCALE GENOMIC DNA]</scope>
</reference>
<feature type="binding site" evidence="9">
    <location>
        <position position="133"/>
    </location>
    <ligand>
        <name>L-histidine</name>
        <dbReference type="ChEBI" id="CHEBI:57595"/>
    </ligand>
</feature>
<comment type="subcellular location">
    <subcellularLocation>
        <location evidence="8">Cytoplasm</location>
    </subcellularLocation>
</comment>
<dbReference type="GO" id="GO:0005737">
    <property type="term" value="C:cytoplasm"/>
    <property type="evidence" value="ECO:0007669"/>
    <property type="project" value="UniProtKB-SubCell"/>
</dbReference>
<evidence type="ECO:0000256" key="9">
    <source>
        <dbReference type="PIRSR" id="PIRSR001549-1"/>
    </source>
</evidence>
<evidence type="ECO:0000256" key="3">
    <source>
        <dbReference type="ARBA" id="ARBA00022741"/>
    </source>
</evidence>
<comment type="catalytic activity">
    <reaction evidence="7 8">
        <text>tRNA(His) + L-histidine + ATP = L-histidyl-tRNA(His) + AMP + diphosphate + H(+)</text>
        <dbReference type="Rhea" id="RHEA:17313"/>
        <dbReference type="Rhea" id="RHEA-COMP:9665"/>
        <dbReference type="Rhea" id="RHEA-COMP:9689"/>
        <dbReference type="ChEBI" id="CHEBI:15378"/>
        <dbReference type="ChEBI" id="CHEBI:30616"/>
        <dbReference type="ChEBI" id="CHEBI:33019"/>
        <dbReference type="ChEBI" id="CHEBI:57595"/>
        <dbReference type="ChEBI" id="CHEBI:78442"/>
        <dbReference type="ChEBI" id="CHEBI:78527"/>
        <dbReference type="ChEBI" id="CHEBI:456215"/>
        <dbReference type="EC" id="6.1.1.21"/>
    </reaction>
</comment>
<proteinExistence type="inferred from homology"/>
<feature type="binding site" evidence="9">
    <location>
        <position position="129"/>
    </location>
    <ligand>
        <name>L-histidine</name>
        <dbReference type="ChEBI" id="CHEBI:57595"/>
    </ligand>
</feature>
<dbReference type="Pfam" id="PF13393">
    <property type="entry name" value="tRNA-synt_His"/>
    <property type="match status" value="1"/>
</dbReference>
<feature type="binding site" evidence="9">
    <location>
        <begin position="84"/>
        <end position="86"/>
    </location>
    <ligand>
        <name>L-histidine</name>
        <dbReference type="ChEBI" id="CHEBI:57595"/>
    </ligand>
</feature>
<protein>
    <recommendedName>
        <fullName evidence="8">Histidine--tRNA ligase</fullName>
        <ecNumber evidence="8">6.1.1.21</ecNumber>
    </recommendedName>
    <alternativeName>
        <fullName evidence="8">Histidyl-tRNA synthetase</fullName>
        <shortName evidence="8">HisRS</shortName>
    </alternativeName>
</protein>
<keyword evidence="6 8" id="KW-0030">Aminoacyl-tRNA synthetase</keyword>
<keyword evidence="8" id="KW-0963">Cytoplasm</keyword>
<name>A0A1G2R2F0_9BACT</name>
<dbReference type="InterPro" id="IPR006195">
    <property type="entry name" value="aa-tRNA-synth_II"/>
</dbReference>
<dbReference type="GO" id="GO:0005524">
    <property type="term" value="F:ATP binding"/>
    <property type="evidence" value="ECO:0007669"/>
    <property type="project" value="UniProtKB-UniRule"/>
</dbReference>
<dbReference type="PROSITE" id="PS50862">
    <property type="entry name" value="AA_TRNA_LIGASE_II"/>
    <property type="match status" value="1"/>
</dbReference>
<dbReference type="NCBIfam" id="TIGR00442">
    <property type="entry name" value="hisS"/>
    <property type="match status" value="1"/>
</dbReference>
<dbReference type="GO" id="GO:0006427">
    <property type="term" value="P:histidyl-tRNA aminoacylation"/>
    <property type="evidence" value="ECO:0007669"/>
    <property type="project" value="UniProtKB-UniRule"/>
</dbReference>
<dbReference type="HAMAP" id="MF_00127">
    <property type="entry name" value="His_tRNA_synth"/>
    <property type="match status" value="1"/>
</dbReference>
<dbReference type="PIRSF" id="PIRSF001549">
    <property type="entry name" value="His-tRNA_synth"/>
    <property type="match status" value="1"/>
</dbReference>
<evidence type="ECO:0000259" key="10">
    <source>
        <dbReference type="PROSITE" id="PS50862"/>
    </source>
</evidence>
<evidence type="ECO:0000256" key="7">
    <source>
        <dbReference type="ARBA" id="ARBA00047639"/>
    </source>
</evidence>
<dbReference type="PANTHER" id="PTHR43707:SF1">
    <property type="entry name" value="HISTIDINE--TRNA LIGASE, MITOCHONDRIAL-RELATED"/>
    <property type="match status" value="1"/>
</dbReference>
<dbReference type="EC" id="6.1.1.21" evidence="8"/>
<dbReference type="InterPro" id="IPR015807">
    <property type="entry name" value="His-tRNA-ligase"/>
</dbReference>
<dbReference type="PANTHER" id="PTHR43707">
    <property type="entry name" value="HISTIDYL-TRNA SYNTHETASE"/>
    <property type="match status" value="1"/>
</dbReference>
<evidence type="ECO:0000256" key="5">
    <source>
        <dbReference type="ARBA" id="ARBA00022917"/>
    </source>
</evidence>
<organism evidence="11 12">
    <name type="scientific">Candidatus Wildermuthbacteria bacterium RIFCSPHIGHO2_02_FULL_45_25</name>
    <dbReference type="NCBI Taxonomy" id="1802450"/>
    <lineage>
        <taxon>Bacteria</taxon>
        <taxon>Candidatus Wildermuthiibacteriota</taxon>
    </lineage>
</organism>
<dbReference type="CDD" id="cd00859">
    <property type="entry name" value="HisRS_anticodon"/>
    <property type="match status" value="1"/>
</dbReference>
<dbReference type="InterPro" id="IPR036621">
    <property type="entry name" value="Anticodon-bd_dom_sf"/>
</dbReference>
<comment type="caution">
    <text evidence="11">The sequence shown here is derived from an EMBL/GenBank/DDBJ whole genome shotgun (WGS) entry which is preliminary data.</text>
</comment>
<evidence type="ECO:0000256" key="6">
    <source>
        <dbReference type="ARBA" id="ARBA00023146"/>
    </source>
</evidence>
<dbReference type="SUPFAM" id="SSF52954">
    <property type="entry name" value="Class II aaRS ABD-related"/>
    <property type="match status" value="1"/>
</dbReference>
<dbReference type="AlphaFoldDB" id="A0A1G2R2F0"/>
<evidence type="ECO:0000256" key="8">
    <source>
        <dbReference type="HAMAP-Rule" id="MF_00127"/>
    </source>
</evidence>
<keyword evidence="3 8" id="KW-0547">Nucleotide-binding</keyword>
<evidence type="ECO:0000313" key="11">
    <source>
        <dbReference type="EMBL" id="OHA66569.1"/>
    </source>
</evidence>
<dbReference type="InterPro" id="IPR041715">
    <property type="entry name" value="HisRS-like_core"/>
</dbReference>
<dbReference type="SUPFAM" id="SSF55681">
    <property type="entry name" value="Class II aaRS and biotin synthetases"/>
    <property type="match status" value="1"/>
</dbReference>
<dbReference type="InterPro" id="IPR045864">
    <property type="entry name" value="aa-tRNA-synth_II/BPL/LPL"/>
</dbReference>
<feature type="binding site" evidence="9">
    <location>
        <position position="260"/>
    </location>
    <ligand>
        <name>L-histidine</name>
        <dbReference type="ChEBI" id="CHEBI:57595"/>
    </ligand>
</feature>
<feature type="binding site" evidence="9">
    <location>
        <position position="115"/>
    </location>
    <ligand>
        <name>L-histidine</name>
        <dbReference type="ChEBI" id="CHEBI:57595"/>
    </ligand>
</feature>
<evidence type="ECO:0000313" key="12">
    <source>
        <dbReference type="Proteomes" id="UP000178092"/>
    </source>
</evidence>
<dbReference type="InterPro" id="IPR033656">
    <property type="entry name" value="HisRS_anticodon"/>
</dbReference>
<keyword evidence="5 8" id="KW-0648">Protein biosynthesis</keyword>
<evidence type="ECO:0000256" key="2">
    <source>
        <dbReference type="ARBA" id="ARBA00022598"/>
    </source>
</evidence>
<dbReference type="EMBL" id="MHTV01000030">
    <property type="protein sequence ID" value="OHA66569.1"/>
    <property type="molecule type" value="Genomic_DNA"/>
</dbReference>
<evidence type="ECO:0000256" key="1">
    <source>
        <dbReference type="ARBA" id="ARBA00008226"/>
    </source>
</evidence>
<dbReference type="Gene3D" id="3.40.50.800">
    <property type="entry name" value="Anticodon-binding domain"/>
    <property type="match status" value="1"/>
</dbReference>
<dbReference type="InterPro" id="IPR004154">
    <property type="entry name" value="Anticodon-bd"/>
</dbReference>
<dbReference type="Pfam" id="PF03129">
    <property type="entry name" value="HGTP_anticodon"/>
    <property type="match status" value="1"/>
</dbReference>
<dbReference type="Proteomes" id="UP000178092">
    <property type="component" value="Unassembled WGS sequence"/>
</dbReference>
<keyword evidence="2 8" id="KW-0436">Ligase</keyword>
<dbReference type="InterPro" id="IPR004516">
    <property type="entry name" value="HisRS/HisZ"/>
</dbReference>
<dbReference type="Gene3D" id="3.30.930.10">
    <property type="entry name" value="Bira Bifunctional Protein, Domain 2"/>
    <property type="match status" value="1"/>
</dbReference>
<feature type="binding site" evidence="9">
    <location>
        <begin position="264"/>
        <end position="265"/>
    </location>
    <ligand>
        <name>L-histidine</name>
        <dbReference type="ChEBI" id="CHEBI:57595"/>
    </ligand>
</feature>
<evidence type="ECO:0000256" key="4">
    <source>
        <dbReference type="ARBA" id="ARBA00022840"/>
    </source>
</evidence>
<gene>
    <name evidence="8" type="primary">hisS</name>
    <name evidence="11" type="ORF">A3C04_03995</name>
</gene>
<dbReference type="CDD" id="cd00773">
    <property type="entry name" value="HisRS-like_core"/>
    <property type="match status" value="1"/>
</dbReference>
<comment type="similarity">
    <text evidence="1 8">Belongs to the class-II aminoacyl-tRNA synthetase family.</text>
</comment>
<feature type="domain" description="Aminoacyl-transfer RNA synthetases class-II family profile" evidence="10">
    <location>
        <begin position="11"/>
        <end position="340"/>
    </location>
</feature>